<gene>
    <name evidence="8" type="ORF">Y958_18060</name>
</gene>
<evidence type="ECO:0000256" key="1">
    <source>
        <dbReference type="ARBA" id="ARBA00010641"/>
    </source>
</evidence>
<keyword evidence="4" id="KW-0238">DNA-binding</keyword>
<feature type="domain" description="RNA polymerase sigma factor 70 region 4 type 2" evidence="7">
    <location>
        <begin position="128"/>
        <end position="178"/>
    </location>
</feature>
<dbReference type="Gene3D" id="1.10.1740.10">
    <property type="match status" value="1"/>
</dbReference>
<dbReference type="GO" id="GO:0016987">
    <property type="term" value="F:sigma factor activity"/>
    <property type="evidence" value="ECO:0007669"/>
    <property type="project" value="UniProtKB-KW"/>
</dbReference>
<organism evidence="8 9">
    <name type="scientific">Nitrospirillum viridazoti CBAmc</name>
    <dbReference type="NCBI Taxonomy" id="1441467"/>
    <lineage>
        <taxon>Bacteria</taxon>
        <taxon>Pseudomonadati</taxon>
        <taxon>Pseudomonadota</taxon>
        <taxon>Alphaproteobacteria</taxon>
        <taxon>Rhodospirillales</taxon>
        <taxon>Azospirillaceae</taxon>
        <taxon>Nitrospirillum</taxon>
        <taxon>Nitrospirillum viridazoti</taxon>
    </lineage>
</organism>
<dbReference type="Pfam" id="PF08281">
    <property type="entry name" value="Sigma70_r4_2"/>
    <property type="match status" value="1"/>
</dbReference>
<evidence type="ECO:0000313" key="8">
    <source>
        <dbReference type="EMBL" id="ASG22805.1"/>
    </source>
</evidence>
<protein>
    <submittedName>
        <fullName evidence="8">RNA polymerase subunit sigma</fullName>
    </submittedName>
</protein>
<dbReference type="InterPro" id="IPR007627">
    <property type="entry name" value="RNA_pol_sigma70_r2"/>
</dbReference>
<evidence type="ECO:0000256" key="5">
    <source>
        <dbReference type="ARBA" id="ARBA00023163"/>
    </source>
</evidence>
<dbReference type="GO" id="GO:0006352">
    <property type="term" value="P:DNA-templated transcription initiation"/>
    <property type="evidence" value="ECO:0007669"/>
    <property type="project" value="InterPro"/>
</dbReference>
<dbReference type="SUPFAM" id="SSF88659">
    <property type="entry name" value="Sigma3 and sigma4 domains of RNA polymerase sigma factors"/>
    <property type="match status" value="1"/>
</dbReference>
<dbReference type="Pfam" id="PF04542">
    <property type="entry name" value="Sigma70_r2"/>
    <property type="match status" value="1"/>
</dbReference>
<keyword evidence="3" id="KW-0731">Sigma factor</keyword>
<dbReference type="NCBIfam" id="TIGR02937">
    <property type="entry name" value="sigma70-ECF"/>
    <property type="match status" value="1"/>
</dbReference>
<dbReference type="InterPro" id="IPR039425">
    <property type="entry name" value="RNA_pol_sigma-70-like"/>
</dbReference>
<keyword evidence="5" id="KW-0804">Transcription</keyword>
<sequence>MDPLEERWAEAMRAERRGDTAAYQRFLAEAATLFRRVVHNRLGRFGLGTAETEDIVQEILIGLHTKRHTWDPGRPLMPWLHGIARYKFLDAARKLRREASGTADLTIDDLADALAAPEEERERALVDVDRHIAQLPAGQRGVVRALAVEGLSPQATARRLNLSEGSVRVLFHRALKALWNAADPPVGNERGRKP</sequence>
<dbReference type="PANTHER" id="PTHR43133:SF58">
    <property type="entry name" value="ECF RNA POLYMERASE SIGMA FACTOR SIGD"/>
    <property type="match status" value="1"/>
</dbReference>
<keyword evidence="9" id="KW-1185">Reference proteome</keyword>
<keyword evidence="2" id="KW-0805">Transcription regulation</keyword>
<dbReference type="SUPFAM" id="SSF88946">
    <property type="entry name" value="Sigma2 domain of RNA polymerase sigma factors"/>
    <property type="match status" value="1"/>
</dbReference>
<evidence type="ECO:0000256" key="2">
    <source>
        <dbReference type="ARBA" id="ARBA00023015"/>
    </source>
</evidence>
<dbReference type="AlphaFoldDB" id="A0A248JVS9"/>
<dbReference type="PANTHER" id="PTHR43133">
    <property type="entry name" value="RNA POLYMERASE ECF-TYPE SIGMA FACTO"/>
    <property type="match status" value="1"/>
</dbReference>
<dbReference type="Proteomes" id="UP000197153">
    <property type="component" value="Chromosome 2"/>
</dbReference>
<evidence type="ECO:0000259" key="6">
    <source>
        <dbReference type="Pfam" id="PF04542"/>
    </source>
</evidence>
<proteinExistence type="inferred from homology"/>
<dbReference type="Gene3D" id="1.10.10.10">
    <property type="entry name" value="Winged helix-like DNA-binding domain superfamily/Winged helix DNA-binding domain"/>
    <property type="match status" value="1"/>
</dbReference>
<comment type="similarity">
    <text evidence="1">Belongs to the sigma-70 factor family. ECF subfamily.</text>
</comment>
<dbReference type="EMBL" id="CP022111">
    <property type="protein sequence ID" value="ASG22805.1"/>
    <property type="molecule type" value="Genomic_DNA"/>
</dbReference>
<feature type="domain" description="RNA polymerase sigma-70 region 2" evidence="6">
    <location>
        <begin position="34"/>
        <end position="97"/>
    </location>
</feature>
<dbReference type="InterPro" id="IPR013325">
    <property type="entry name" value="RNA_pol_sigma_r2"/>
</dbReference>
<evidence type="ECO:0000256" key="3">
    <source>
        <dbReference type="ARBA" id="ARBA00023082"/>
    </source>
</evidence>
<evidence type="ECO:0000259" key="7">
    <source>
        <dbReference type="Pfam" id="PF08281"/>
    </source>
</evidence>
<dbReference type="RefSeq" id="WP_088873354.1">
    <property type="nucleotide sequence ID" value="NZ_CP022111.1"/>
</dbReference>
<dbReference type="InterPro" id="IPR013249">
    <property type="entry name" value="RNA_pol_sigma70_r4_t2"/>
</dbReference>
<dbReference type="InterPro" id="IPR014284">
    <property type="entry name" value="RNA_pol_sigma-70_dom"/>
</dbReference>
<evidence type="ECO:0000256" key="4">
    <source>
        <dbReference type="ARBA" id="ARBA00023125"/>
    </source>
</evidence>
<dbReference type="KEGG" id="nao:Y958_18060"/>
<evidence type="ECO:0000313" key="9">
    <source>
        <dbReference type="Proteomes" id="UP000197153"/>
    </source>
</evidence>
<dbReference type="GO" id="GO:0003677">
    <property type="term" value="F:DNA binding"/>
    <property type="evidence" value="ECO:0007669"/>
    <property type="project" value="UniProtKB-KW"/>
</dbReference>
<name>A0A248JVS9_9PROT</name>
<reference evidence="8 9" key="1">
    <citation type="submission" date="2017-06" db="EMBL/GenBank/DDBJ databases">
        <title>Complete genome sequence of Nitrospirillum amazonense strain CBAmC, an endophytic nitrogen-fixing and plant growth-promoting bacterium, isolated from sugarcane.</title>
        <authorList>
            <person name="Schwab S."/>
            <person name="dos Santos Teixeira K.R."/>
            <person name="Simoes Araujo J.L."/>
            <person name="Soares Vidal M."/>
            <person name="Borges de Freitas H.R."/>
            <person name="Rivello Crivelaro A.L."/>
            <person name="Bueno de Camargo Nunes A."/>
            <person name="dos Santos C.M."/>
            <person name="Palmeira da Silva Rosa D."/>
            <person name="da Silva Padilha D."/>
            <person name="da Silva E."/>
            <person name="Araujo Terra L."/>
            <person name="Soares Mendes V."/>
            <person name="Farinelli L."/>
            <person name="Magalhaes Cruz L."/>
            <person name="Baldani J.I."/>
        </authorList>
    </citation>
    <scope>NUCLEOTIDE SEQUENCE [LARGE SCALE GENOMIC DNA]</scope>
    <source>
        <strain evidence="8 9">CBAmC</strain>
    </source>
</reference>
<dbReference type="InterPro" id="IPR013324">
    <property type="entry name" value="RNA_pol_sigma_r3/r4-like"/>
</dbReference>
<dbReference type="InterPro" id="IPR036388">
    <property type="entry name" value="WH-like_DNA-bd_sf"/>
</dbReference>
<accession>A0A248JVS9</accession>